<protein>
    <submittedName>
        <fullName evidence="1">Uncharacterized protein</fullName>
    </submittedName>
</protein>
<dbReference type="Proteomes" id="UP000193224">
    <property type="component" value="Unassembled WGS sequence"/>
</dbReference>
<evidence type="ECO:0000313" key="1">
    <source>
        <dbReference type="EMBL" id="SMC14101.1"/>
    </source>
</evidence>
<proteinExistence type="predicted"/>
<evidence type="ECO:0000313" key="2">
    <source>
        <dbReference type="Proteomes" id="UP000193224"/>
    </source>
</evidence>
<dbReference type="EMBL" id="FWXB01000020">
    <property type="protein sequence ID" value="SMC14101.1"/>
    <property type="molecule type" value="Genomic_DNA"/>
</dbReference>
<keyword evidence="2" id="KW-1185">Reference proteome</keyword>
<organism evidence="1 2">
    <name type="scientific">Roseovarius aestuarii</name>
    <dbReference type="NCBI Taxonomy" id="475083"/>
    <lineage>
        <taxon>Bacteria</taxon>
        <taxon>Pseudomonadati</taxon>
        <taxon>Pseudomonadota</taxon>
        <taxon>Alphaproteobacteria</taxon>
        <taxon>Rhodobacterales</taxon>
        <taxon>Roseobacteraceae</taxon>
        <taxon>Roseovarius</taxon>
    </lineage>
</organism>
<name>A0A1X7BWT2_9RHOB</name>
<sequence length="89" mass="9960">MPRCELMSDFGKRASQFFDSLECRQWAATGPLSLSTAAFDNNLTLVAIAKELARIIKFGHSISETCEWALRHLQNPVFQYGGFLGQLHA</sequence>
<gene>
    <name evidence="1" type="ORF">ROA7745_03965</name>
</gene>
<accession>A0A1X7BWT2</accession>
<reference evidence="1 2" key="1">
    <citation type="submission" date="2017-03" db="EMBL/GenBank/DDBJ databases">
        <authorList>
            <person name="Afonso C.L."/>
            <person name="Miller P.J."/>
            <person name="Scott M.A."/>
            <person name="Spackman E."/>
            <person name="Goraichik I."/>
            <person name="Dimitrov K.M."/>
            <person name="Suarez D.L."/>
            <person name="Swayne D.E."/>
        </authorList>
    </citation>
    <scope>NUCLEOTIDE SEQUENCE [LARGE SCALE GENOMIC DNA]</scope>
    <source>
        <strain evidence="1 2">CECT 7745</strain>
    </source>
</reference>
<dbReference type="AlphaFoldDB" id="A0A1X7BWT2"/>